<sequence>MSGSGVSVNIKSRFPGGRNVGGKYSIGDHSVTMYLGEIKKQCMTLFGSLDGYEAMLRIVFAHELGHAEDPMLSELSEEMDMCQTGLERKRIALRIEENAWDYARNLVPVQDRQMMETVIFYSLEAYREAIALESAQEIA</sequence>
<proteinExistence type="predicted"/>
<organism evidence="1 2">
    <name type="scientific">Paenibacillus faecis</name>
    <dbReference type="NCBI Taxonomy" id="862114"/>
    <lineage>
        <taxon>Bacteria</taxon>
        <taxon>Bacillati</taxon>
        <taxon>Bacillota</taxon>
        <taxon>Bacilli</taxon>
        <taxon>Bacillales</taxon>
        <taxon>Paenibacillaceae</taxon>
        <taxon>Paenibacillus</taxon>
    </lineage>
</organism>
<dbReference type="OrthoDB" id="2859043at2"/>
<name>A0A5D0CRI3_9BACL</name>
<comment type="caution">
    <text evidence="1">The sequence shown here is derived from an EMBL/GenBank/DDBJ whole genome shotgun (WGS) entry which is preliminary data.</text>
</comment>
<keyword evidence="2" id="KW-1185">Reference proteome</keyword>
<reference evidence="1 2" key="1">
    <citation type="submission" date="2019-08" db="EMBL/GenBank/DDBJ databases">
        <title>Genome sequencing of Paenibacillus faecis DSM 23593(T).</title>
        <authorList>
            <person name="Kook J.-K."/>
            <person name="Park S.-N."/>
            <person name="Lim Y.K."/>
        </authorList>
    </citation>
    <scope>NUCLEOTIDE SEQUENCE [LARGE SCALE GENOMIC DNA]</scope>
    <source>
        <strain evidence="1 2">DSM 23593</strain>
    </source>
</reference>
<accession>A0A5D0CRI3</accession>
<dbReference type="AlphaFoldDB" id="A0A5D0CRI3"/>
<dbReference type="EMBL" id="VSDO01000003">
    <property type="protein sequence ID" value="TYA12589.1"/>
    <property type="molecule type" value="Genomic_DNA"/>
</dbReference>
<gene>
    <name evidence="1" type="ORF">FRY98_14615</name>
</gene>
<evidence type="ECO:0000313" key="1">
    <source>
        <dbReference type="EMBL" id="TYA12589.1"/>
    </source>
</evidence>
<evidence type="ECO:0000313" key="2">
    <source>
        <dbReference type="Proteomes" id="UP000325218"/>
    </source>
</evidence>
<evidence type="ECO:0008006" key="3">
    <source>
        <dbReference type="Google" id="ProtNLM"/>
    </source>
</evidence>
<dbReference type="Proteomes" id="UP000325218">
    <property type="component" value="Unassembled WGS sequence"/>
</dbReference>
<protein>
    <recommendedName>
        <fullName evidence="3">ImmA/IrrE family metallo-endopeptidase</fullName>
    </recommendedName>
</protein>